<dbReference type="InterPro" id="IPR007236">
    <property type="entry name" value="SlyX"/>
</dbReference>
<proteinExistence type="inferred from homology"/>
<dbReference type="RefSeq" id="WP_168149873.1">
    <property type="nucleotide sequence ID" value="NZ_JAAVXB010000016.1"/>
</dbReference>
<keyword evidence="4" id="KW-1185">Reference proteome</keyword>
<dbReference type="HAMAP" id="MF_00715">
    <property type="entry name" value="SlyX"/>
    <property type="match status" value="1"/>
</dbReference>
<dbReference type="EMBL" id="JAAVXB010000016">
    <property type="protein sequence ID" value="NKF24571.1"/>
    <property type="molecule type" value="Genomic_DNA"/>
</dbReference>
<sequence length="68" mass="7804">MDDERLINLETRLAYQEATLQDLNDVIAQQSKRIGELENLCRQLAERVARIGQDVHKGSAEDEVPPHY</sequence>
<comment type="similarity">
    <text evidence="1">Belongs to the SlyX family.</text>
</comment>
<dbReference type="PANTHER" id="PTHR36508:SF1">
    <property type="entry name" value="PROTEIN SLYX"/>
    <property type="match status" value="1"/>
</dbReference>
<dbReference type="AlphaFoldDB" id="A0A969WFX6"/>
<keyword evidence="2" id="KW-0175">Coiled coil</keyword>
<reference evidence="3" key="1">
    <citation type="submission" date="2020-03" db="EMBL/GenBank/DDBJ databases">
        <title>Solimonas marina sp. nov., isolated from deep seawater of the Pacific Ocean.</title>
        <authorList>
            <person name="Liu X."/>
            <person name="Lai Q."/>
            <person name="Sun F."/>
            <person name="Gai Y."/>
            <person name="Li G."/>
            <person name="Shao Z."/>
        </authorList>
    </citation>
    <scope>NUCLEOTIDE SEQUENCE</scope>
    <source>
        <strain evidence="3">C16B3</strain>
    </source>
</reference>
<protein>
    <recommendedName>
        <fullName evidence="1">Protein SlyX homolog</fullName>
    </recommendedName>
</protein>
<comment type="caution">
    <text evidence="3">The sequence shown here is derived from an EMBL/GenBank/DDBJ whole genome shotgun (WGS) entry which is preliminary data.</text>
</comment>
<organism evidence="3 4">
    <name type="scientific">Solimonas marina</name>
    <dbReference type="NCBI Taxonomy" id="2714601"/>
    <lineage>
        <taxon>Bacteria</taxon>
        <taxon>Pseudomonadati</taxon>
        <taxon>Pseudomonadota</taxon>
        <taxon>Gammaproteobacteria</taxon>
        <taxon>Nevskiales</taxon>
        <taxon>Nevskiaceae</taxon>
        <taxon>Solimonas</taxon>
    </lineage>
</organism>
<dbReference type="Proteomes" id="UP000653472">
    <property type="component" value="Unassembled WGS sequence"/>
</dbReference>
<dbReference type="Pfam" id="PF04102">
    <property type="entry name" value="SlyX"/>
    <property type="match status" value="1"/>
</dbReference>
<name>A0A969WFX6_9GAMM</name>
<feature type="coiled-coil region" evidence="2">
    <location>
        <begin position="20"/>
        <end position="47"/>
    </location>
</feature>
<accession>A0A969WFX6</accession>
<gene>
    <name evidence="1" type="primary">slyX</name>
    <name evidence="3" type="ORF">G7Y82_19850</name>
</gene>
<evidence type="ECO:0000313" key="4">
    <source>
        <dbReference type="Proteomes" id="UP000653472"/>
    </source>
</evidence>
<evidence type="ECO:0000256" key="2">
    <source>
        <dbReference type="SAM" id="Coils"/>
    </source>
</evidence>
<evidence type="ECO:0000256" key="1">
    <source>
        <dbReference type="HAMAP-Rule" id="MF_00715"/>
    </source>
</evidence>
<dbReference type="PANTHER" id="PTHR36508">
    <property type="entry name" value="PROTEIN SLYX"/>
    <property type="match status" value="1"/>
</dbReference>
<evidence type="ECO:0000313" key="3">
    <source>
        <dbReference type="EMBL" id="NKF24571.1"/>
    </source>
</evidence>
<dbReference type="Gene3D" id="1.20.5.300">
    <property type="match status" value="1"/>
</dbReference>